<dbReference type="AlphaFoldDB" id="A0A9W6LV34"/>
<proteinExistence type="predicted"/>
<organism evidence="2 3">
    <name type="scientific">Microbacterium barkeri</name>
    <dbReference type="NCBI Taxonomy" id="33917"/>
    <lineage>
        <taxon>Bacteria</taxon>
        <taxon>Bacillati</taxon>
        <taxon>Actinomycetota</taxon>
        <taxon>Actinomycetes</taxon>
        <taxon>Micrococcales</taxon>
        <taxon>Microbacteriaceae</taxon>
        <taxon>Microbacterium</taxon>
    </lineage>
</organism>
<dbReference type="Proteomes" id="UP001142462">
    <property type="component" value="Unassembled WGS sequence"/>
</dbReference>
<reference evidence="2" key="2">
    <citation type="submission" date="2023-01" db="EMBL/GenBank/DDBJ databases">
        <authorList>
            <person name="Sun Q."/>
            <person name="Evtushenko L."/>
        </authorList>
    </citation>
    <scope>NUCLEOTIDE SEQUENCE</scope>
    <source>
        <strain evidence="2">VKM Ac-1020</strain>
    </source>
</reference>
<reference evidence="2" key="1">
    <citation type="journal article" date="2014" name="Int. J. Syst. Evol. Microbiol.">
        <title>Complete genome sequence of Corynebacterium casei LMG S-19264T (=DSM 44701T), isolated from a smear-ripened cheese.</title>
        <authorList>
            <consortium name="US DOE Joint Genome Institute (JGI-PGF)"/>
            <person name="Walter F."/>
            <person name="Albersmeier A."/>
            <person name="Kalinowski J."/>
            <person name="Ruckert C."/>
        </authorList>
    </citation>
    <scope>NUCLEOTIDE SEQUENCE</scope>
    <source>
        <strain evidence="2">VKM Ac-1020</strain>
    </source>
</reference>
<evidence type="ECO:0000256" key="1">
    <source>
        <dbReference type="SAM" id="MobiDB-lite"/>
    </source>
</evidence>
<comment type="caution">
    <text evidence="2">The sequence shown here is derived from an EMBL/GenBank/DDBJ whole genome shotgun (WGS) entry which is preliminary data.</text>
</comment>
<evidence type="ECO:0000313" key="2">
    <source>
        <dbReference type="EMBL" id="GLJ60309.1"/>
    </source>
</evidence>
<feature type="compositionally biased region" description="Basic residues" evidence="1">
    <location>
        <begin position="101"/>
        <end position="116"/>
    </location>
</feature>
<keyword evidence="3" id="KW-1185">Reference proteome</keyword>
<accession>A0A9W6LV34</accession>
<gene>
    <name evidence="2" type="ORF">GCM10017576_04380</name>
</gene>
<protein>
    <submittedName>
        <fullName evidence="2">Uncharacterized protein</fullName>
    </submittedName>
</protein>
<name>A0A9W6LV34_9MICO</name>
<dbReference type="EMBL" id="BSEJ01000001">
    <property type="protein sequence ID" value="GLJ60309.1"/>
    <property type="molecule type" value="Genomic_DNA"/>
</dbReference>
<evidence type="ECO:0000313" key="3">
    <source>
        <dbReference type="Proteomes" id="UP001142462"/>
    </source>
</evidence>
<sequence>MSYIPGTASGSVNDPIPRAHVLPTRHGLRYLIRLVRPREYGVLPMLGRRLRDDRGVMFIDPLHSLSVHRAEIEEAERRAARERSIRERLEADAAQGDRIPTRRASRARRLLPRLSS</sequence>
<feature type="region of interest" description="Disordered" evidence="1">
    <location>
        <begin position="89"/>
        <end position="116"/>
    </location>
</feature>